<dbReference type="EMBL" id="OOIL02004368">
    <property type="protein sequence ID" value="VFQ91538.1"/>
    <property type="molecule type" value="Genomic_DNA"/>
</dbReference>
<proteinExistence type="predicted"/>
<evidence type="ECO:0000313" key="1">
    <source>
        <dbReference type="EMBL" id="VFQ91538.1"/>
    </source>
</evidence>
<organism evidence="1 2">
    <name type="scientific">Cuscuta campestris</name>
    <dbReference type="NCBI Taxonomy" id="132261"/>
    <lineage>
        <taxon>Eukaryota</taxon>
        <taxon>Viridiplantae</taxon>
        <taxon>Streptophyta</taxon>
        <taxon>Embryophyta</taxon>
        <taxon>Tracheophyta</taxon>
        <taxon>Spermatophyta</taxon>
        <taxon>Magnoliopsida</taxon>
        <taxon>eudicotyledons</taxon>
        <taxon>Gunneridae</taxon>
        <taxon>Pentapetalae</taxon>
        <taxon>asterids</taxon>
        <taxon>lamiids</taxon>
        <taxon>Solanales</taxon>
        <taxon>Convolvulaceae</taxon>
        <taxon>Cuscuteae</taxon>
        <taxon>Cuscuta</taxon>
        <taxon>Cuscuta subgen. Grammica</taxon>
        <taxon>Cuscuta sect. Cleistogrammica</taxon>
    </lineage>
</organism>
<keyword evidence="2" id="KW-1185">Reference proteome</keyword>
<reference evidence="1 2" key="1">
    <citation type="submission" date="2018-04" db="EMBL/GenBank/DDBJ databases">
        <authorList>
            <person name="Vogel A."/>
        </authorList>
    </citation>
    <scope>NUCLEOTIDE SEQUENCE [LARGE SCALE GENOMIC DNA]</scope>
</reference>
<sequence length="121" mass="13410">MLIATISFTLPLRTASRQRTSCSVLRFLLLCHSGQRVGGAPRTHWCRPFHFAARDNESAAHFVLIAPTCFHFATPDSESAMHFMLMGTVSFRFATLDSELAAHLIQIDAISLQRGGITFSD</sequence>
<evidence type="ECO:0000313" key="2">
    <source>
        <dbReference type="Proteomes" id="UP000595140"/>
    </source>
</evidence>
<gene>
    <name evidence="1" type="ORF">CCAM_LOCUS33314</name>
</gene>
<dbReference type="Proteomes" id="UP000595140">
    <property type="component" value="Unassembled WGS sequence"/>
</dbReference>
<accession>A0A484MU33</accession>
<name>A0A484MU33_9ASTE</name>
<protein>
    <submittedName>
        <fullName evidence="1">Uncharacterized protein</fullName>
    </submittedName>
</protein>
<dbReference type="AlphaFoldDB" id="A0A484MU33"/>